<dbReference type="EMBL" id="AYEU01000006">
    <property type="protein sequence ID" value="ESK51422.1"/>
    <property type="molecule type" value="Genomic_DNA"/>
</dbReference>
<evidence type="ECO:0008006" key="3">
    <source>
        <dbReference type="Google" id="ProtNLM"/>
    </source>
</evidence>
<dbReference type="PATRIC" id="fig|1341683.3.peg.1923"/>
<sequence>MSKYAGFSVLVLLFSGLLSGCESKSKRDFNAGCQSGGQDRSTCSCVYDRLEKHYSPEFMEKLGEMTPSTMQLPADFSDAMVSAVQHCQAR</sequence>
<evidence type="ECO:0000313" key="1">
    <source>
        <dbReference type="EMBL" id="ESK51422.1"/>
    </source>
</evidence>
<organism evidence="1 2">
    <name type="scientific">Acinetobacter brisouii CIP 110357</name>
    <dbReference type="NCBI Taxonomy" id="1341683"/>
    <lineage>
        <taxon>Bacteria</taxon>
        <taxon>Pseudomonadati</taxon>
        <taxon>Pseudomonadota</taxon>
        <taxon>Gammaproteobacteria</taxon>
        <taxon>Moraxellales</taxon>
        <taxon>Moraxellaceae</taxon>
        <taxon>Acinetobacter</taxon>
    </lineage>
</organism>
<evidence type="ECO:0000313" key="2">
    <source>
        <dbReference type="Proteomes" id="UP000018418"/>
    </source>
</evidence>
<gene>
    <name evidence="1" type="ORF">P255_01937</name>
</gene>
<dbReference type="OrthoDB" id="6636552at2"/>
<dbReference type="HOGENOM" id="CLU_184618_1_1_6"/>
<dbReference type="AlphaFoldDB" id="V2UN71"/>
<keyword evidence="2" id="KW-1185">Reference proteome</keyword>
<dbReference type="Proteomes" id="UP000018418">
    <property type="component" value="Unassembled WGS sequence"/>
</dbReference>
<protein>
    <recommendedName>
        <fullName evidence="3">Lipoprotein</fullName>
    </recommendedName>
</protein>
<comment type="caution">
    <text evidence="1">The sequence shown here is derived from an EMBL/GenBank/DDBJ whole genome shotgun (WGS) entry which is preliminary data.</text>
</comment>
<accession>V2UN71</accession>
<dbReference type="RefSeq" id="WP_004899854.1">
    <property type="nucleotide sequence ID" value="NZ_BBTI01000002.1"/>
</dbReference>
<name>V2UN71_9GAMM</name>
<dbReference type="PROSITE" id="PS51257">
    <property type="entry name" value="PROKAR_LIPOPROTEIN"/>
    <property type="match status" value="1"/>
</dbReference>
<proteinExistence type="predicted"/>
<reference evidence="1 2" key="1">
    <citation type="submission" date="2013-10" db="EMBL/GenBank/DDBJ databases">
        <title>The Genome Sequence of Acinetobacter brisouii CIP 110357.</title>
        <authorList>
            <consortium name="The Broad Institute Genomics Platform"/>
            <consortium name="The Broad Institute Genome Sequencing Center for Infectious Disease"/>
            <person name="Cerqueira G."/>
            <person name="Feldgarden M."/>
            <person name="Courvalin P."/>
            <person name="Grillot-Courvalin C."/>
            <person name="Clermont D."/>
            <person name="Rocha E."/>
            <person name="Yoon E.-J."/>
            <person name="Nemec A."/>
            <person name="Young S.K."/>
            <person name="Zeng Q."/>
            <person name="Gargeya S."/>
            <person name="Fitzgerald M."/>
            <person name="Abouelleil A."/>
            <person name="Alvarado L."/>
            <person name="Berlin A.M."/>
            <person name="Chapman S.B."/>
            <person name="Gainer-Dewar J."/>
            <person name="Goldberg J."/>
            <person name="Gnerre S."/>
            <person name="Griggs A."/>
            <person name="Gujja S."/>
            <person name="Hansen M."/>
            <person name="Howarth C."/>
            <person name="Imamovic A."/>
            <person name="Ireland A."/>
            <person name="Larimer J."/>
            <person name="McCowan C."/>
            <person name="Murphy C."/>
            <person name="Pearson M."/>
            <person name="Poon T.W."/>
            <person name="Priest M."/>
            <person name="Roberts A."/>
            <person name="Saif S."/>
            <person name="Shea T."/>
            <person name="Sykes S."/>
            <person name="Wortman J."/>
            <person name="Nusbaum C."/>
            <person name="Birren B."/>
        </authorList>
    </citation>
    <scope>NUCLEOTIDE SEQUENCE [LARGE SCALE GENOMIC DNA]</scope>
    <source>
        <strain evidence="1 2">CIP 110357</strain>
    </source>
</reference>